<name>A0A1H9DXC4_9GAMM</name>
<evidence type="ECO:0008006" key="5">
    <source>
        <dbReference type="Google" id="ProtNLM"/>
    </source>
</evidence>
<dbReference type="Proteomes" id="UP000199233">
    <property type="component" value="Unassembled WGS sequence"/>
</dbReference>
<evidence type="ECO:0000256" key="2">
    <source>
        <dbReference type="SAM" id="Phobius"/>
    </source>
</evidence>
<feature type="transmembrane region" description="Helical" evidence="2">
    <location>
        <begin position="24"/>
        <end position="47"/>
    </location>
</feature>
<protein>
    <recommendedName>
        <fullName evidence="5">TM2 domain-containing protein</fullName>
    </recommendedName>
</protein>
<evidence type="ECO:0000313" key="4">
    <source>
        <dbReference type="Proteomes" id="UP000199233"/>
    </source>
</evidence>
<keyword evidence="2" id="KW-1133">Transmembrane helix</keyword>
<reference evidence="4" key="1">
    <citation type="submission" date="2016-10" db="EMBL/GenBank/DDBJ databases">
        <authorList>
            <person name="Varghese N."/>
            <person name="Submissions S."/>
        </authorList>
    </citation>
    <scope>NUCLEOTIDE SEQUENCE [LARGE SCALE GENOMIC DNA]</scope>
    <source>
        <strain evidence="4">DSM 25927</strain>
    </source>
</reference>
<accession>A0A1H9DXC4</accession>
<proteinExistence type="predicted"/>
<keyword evidence="2" id="KW-0472">Membrane</keyword>
<feature type="region of interest" description="Disordered" evidence="1">
    <location>
        <begin position="164"/>
        <end position="183"/>
    </location>
</feature>
<organism evidence="3 4">
    <name type="scientific">Solimonas aquatica</name>
    <dbReference type="NCBI Taxonomy" id="489703"/>
    <lineage>
        <taxon>Bacteria</taxon>
        <taxon>Pseudomonadati</taxon>
        <taxon>Pseudomonadota</taxon>
        <taxon>Gammaproteobacteria</taxon>
        <taxon>Nevskiales</taxon>
        <taxon>Nevskiaceae</taxon>
        <taxon>Solimonas</taxon>
    </lineage>
</organism>
<gene>
    <name evidence="3" type="ORF">SAMN04488038_104200</name>
</gene>
<evidence type="ECO:0000256" key="1">
    <source>
        <dbReference type="SAM" id="MobiDB-lite"/>
    </source>
</evidence>
<keyword evidence="2" id="KW-0812">Transmembrane</keyword>
<dbReference type="EMBL" id="FOFS01000004">
    <property type="protein sequence ID" value="SEQ18111.1"/>
    <property type="molecule type" value="Genomic_DNA"/>
</dbReference>
<dbReference type="AlphaFoldDB" id="A0A1H9DXC4"/>
<sequence length="183" mass="21393">MGLALFFGVLGLQWFYLGRFRRGFLYVGLGLFGISLYVGVIDAIRWIRLSDIEFERRYGRGRYTERRRHQRLYTVQKDHFLRLDYRDVDRLRREWKVDVYDPAYGTPRAESERWSDEAPVINPATGLLMLGGIGGIDAGGHFYGTGFEQDDLSHWHRDDDAFGRNADDTHRGIDDSPFKPWEP</sequence>
<keyword evidence="4" id="KW-1185">Reference proteome</keyword>
<evidence type="ECO:0000313" key="3">
    <source>
        <dbReference type="EMBL" id="SEQ18111.1"/>
    </source>
</evidence>